<dbReference type="Gene3D" id="1.10.940.10">
    <property type="entry name" value="NusB-like"/>
    <property type="match status" value="1"/>
</dbReference>
<feature type="binding site" evidence="6">
    <location>
        <position position="303"/>
    </location>
    <ligand>
        <name>S-adenosyl-L-methionine</name>
        <dbReference type="ChEBI" id="CHEBI:59789"/>
    </ligand>
</feature>
<feature type="binding site" evidence="6">
    <location>
        <position position="329"/>
    </location>
    <ligand>
        <name>S-adenosyl-L-methionine</name>
        <dbReference type="ChEBI" id="CHEBI:59789"/>
    </ligand>
</feature>
<dbReference type="PROSITE" id="PS01153">
    <property type="entry name" value="NOL1_NOP2_SUN"/>
    <property type="match status" value="1"/>
</dbReference>
<evidence type="ECO:0000256" key="6">
    <source>
        <dbReference type="PROSITE-ProRule" id="PRU01023"/>
    </source>
</evidence>
<feature type="domain" description="SAM-dependent MTase RsmB/NOP-type" evidence="8">
    <location>
        <begin position="191"/>
        <end position="468"/>
    </location>
</feature>
<evidence type="ECO:0000259" key="8">
    <source>
        <dbReference type="PROSITE" id="PS51686"/>
    </source>
</evidence>
<evidence type="ECO:0000313" key="9">
    <source>
        <dbReference type="EMBL" id="MCX5570044.1"/>
    </source>
</evidence>
<dbReference type="InterPro" id="IPR006027">
    <property type="entry name" value="NusB_RsmB_TIM44"/>
</dbReference>
<comment type="caution">
    <text evidence="9">The sequence shown here is derived from an EMBL/GenBank/DDBJ whole genome shotgun (WGS) entry which is preliminary data.</text>
</comment>
<dbReference type="InterPro" id="IPR029063">
    <property type="entry name" value="SAM-dependent_MTases_sf"/>
</dbReference>
<keyword evidence="10" id="KW-1185">Reference proteome</keyword>
<feature type="region of interest" description="Disordered" evidence="7">
    <location>
        <begin position="1"/>
        <end position="36"/>
    </location>
</feature>
<dbReference type="GO" id="GO:0001510">
    <property type="term" value="P:RNA methylation"/>
    <property type="evidence" value="ECO:0007669"/>
    <property type="project" value="InterPro"/>
</dbReference>
<organism evidence="9 10">
    <name type="scientific">Kaistia nematophila</name>
    <dbReference type="NCBI Taxonomy" id="2994654"/>
    <lineage>
        <taxon>Bacteria</taxon>
        <taxon>Pseudomonadati</taxon>
        <taxon>Pseudomonadota</taxon>
        <taxon>Alphaproteobacteria</taxon>
        <taxon>Hyphomicrobiales</taxon>
        <taxon>Kaistiaceae</taxon>
        <taxon>Kaistia</taxon>
    </lineage>
</organism>
<dbReference type="InterPro" id="IPR035926">
    <property type="entry name" value="NusB-like_sf"/>
</dbReference>
<evidence type="ECO:0000313" key="10">
    <source>
        <dbReference type="Proteomes" id="UP001144805"/>
    </source>
</evidence>
<reference evidence="9" key="1">
    <citation type="submission" date="2022-11" db="EMBL/GenBank/DDBJ databases">
        <title>Biodiversity and phylogenetic relationships of bacteria.</title>
        <authorList>
            <person name="Machado R.A.R."/>
            <person name="Bhat A."/>
            <person name="Loulou A."/>
            <person name="Kallel S."/>
        </authorList>
    </citation>
    <scope>NUCLEOTIDE SEQUENCE</scope>
    <source>
        <strain evidence="9">K-TC2</strain>
    </source>
</reference>
<proteinExistence type="inferred from homology"/>
<dbReference type="PROSITE" id="PS51686">
    <property type="entry name" value="SAM_MT_RSMB_NOP"/>
    <property type="match status" value="1"/>
</dbReference>
<dbReference type="GO" id="GO:0003723">
    <property type="term" value="F:RNA binding"/>
    <property type="evidence" value="ECO:0007669"/>
    <property type="project" value="UniProtKB-UniRule"/>
</dbReference>
<feature type="active site" description="Nucleophile" evidence="6">
    <location>
        <position position="398"/>
    </location>
</feature>
<evidence type="ECO:0000256" key="2">
    <source>
        <dbReference type="ARBA" id="ARBA00022603"/>
    </source>
</evidence>
<dbReference type="PRINTS" id="PR02008">
    <property type="entry name" value="RCMTFAMILY"/>
</dbReference>
<protein>
    <submittedName>
        <fullName evidence="9">MFS transporter</fullName>
    </submittedName>
</protein>
<dbReference type="RefSeq" id="WP_266339008.1">
    <property type="nucleotide sequence ID" value="NZ_JAPKNK010000004.1"/>
</dbReference>
<sequence length="468" mass="49464">MSQKSKSGKPSAGKSSTGKPSAGNRPARNASRKPRLAPGVAARLAATTALMAVLADHRALDSAIDATDGPFETLDPRERGLARAILGISLRRRGQIEDALGRFLDKALPRKSGPLPAILHVAAAQILFMDVPDHAAVSIAVDTAEADRDARHFKGLVNAVLRRLTEQRDAILAAQDEVRLNTPDWLYERWVMDYGAATTTAIAAAHLLEPSLDLSVKSDPAGWAEKLGGIVLPTGSVRLIAHGPIDALPGFGEGEWWVQDAAAALPAKLLGKVDGLDVADLCAAPGGKTAQLAVAGARVTAVDVNEARLLRVRENLGRLGLEAETVAADVASWQPDRLFDAILLDAPCSATGTIRRHPDVAVLKRPSDIDTLAALQASLLARAAAMLKPGGTLVYCTCSLERAEGEDQVAQALASLPLVLEPVRPEEVGGVDAICRDGFLRTLPSDLPHAEPRLSGLDGFFAVRFRRP</sequence>
<name>A0A9X3E266_9HYPH</name>
<dbReference type="Pfam" id="PF01029">
    <property type="entry name" value="NusB"/>
    <property type="match status" value="1"/>
</dbReference>
<feature type="binding site" evidence="6">
    <location>
        <position position="345"/>
    </location>
    <ligand>
        <name>S-adenosyl-L-methionine</name>
        <dbReference type="ChEBI" id="CHEBI:59789"/>
    </ligand>
</feature>
<dbReference type="Gene3D" id="3.40.50.150">
    <property type="entry name" value="Vaccinia Virus protein VP39"/>
    <property type="match status" value="1"/>
</dbReference>
<dbReference type="InterPro" id="IPR023267">
    <property type="entry name" value="RCMT"/>
</dbReference>
<dbReference type="PANTHER" id="PTHR22807:SF61">
    <property type="entry name" value="NOL1_NOP2_SUN FAMILY PROTEIN _ ANTITERMINATION NUSB DOMAIN-CONTAINING PROTEIN"/>
    <property type="match status" value="1"/>
</dbReference>
<evidence type="ECO:0000256" key="1">
    <source>
        <dbReference type="ARBA" id="ARBA00007494"/>
    </source>
</evidence>
<dbReference type="Proteomes" id="UP001144805">
    <property type="component" value="Unassembled WGS sequence"/>
</dbReference>
<dbReference type="SUPFAM" id="SSF53335">
    <property type="entry name" value="S-adenosyl-L-methionine-dependent methyltransferases"/>
    <property type="match status" value="1"/>
</dbReference>
<accession>A0A9X3E266</accession>
<dbReference type="GO" id="GO:0006355">
    <property type="term" value="P:regulation of DNA-templated transcription"/>
    <property type="evidence" value="ECO:0007669"/>
    <property type="project" value="InterPro"/>
</dbReference>
<evidence type="ECO:0000256" key="5">
    <source>
        <dbReference type="ARBA" id="ARBA00022884"/>
    </source>
</evidence>
<evidence type="ECO:0000256" key="3">
    <source>
        <dbReference type="ARBA" id="ARBA00022679"/>
    </source>
</evidence>
<dbReference type="PANTHER" id="PTHR22807">
    <property type="entry name" value="NOP2 YEAST -RELATED NOL1/NOP2/FMU SUN DOMAIN-CONTAINING"/>
    <property type="match status" value="1"/>
</dbReference>
<dbReference type="SUPFAM" id="SSF48013">
    <property type="entry name" value="NusB-like"/>
    <property type="match status" value="1"/>
</dbReference>
<keyword evidence="5 6" id="KW-0694">RNA-binding</keyword>
<evidence type="ECO:0000256" key="7">
    <source>
        <dbReference type="SAM" id="MobiDB-lite"/>
    </source>
</evidence>
<dbReference type="Pfam" id="PF01189">
    <property type="entry name" value="Methyltr_RsmB-F"/>
    <property type="match status" value="1"/>
</dbReference>
<dbReference type="CDD" id="cd02440">
    <property type="entry name" value="AdoMet_MTases"/>
    <property type="match status" value="1"/>
</dbReference>
<dbReference type="EMBL" id="JAPKNK010000004">
    <property type="protein sequence ID" value="MCX5570044.1"/>
    <property type="molecule type" value="Genomic_DNA"/>
</dbReference>
<comment type="similarity">
    <text evidence="1 6">Belongs to the class I-like SAM-binding methyltransferase superfamily. RsmB/NOP family.</text>
</comment>
<dbReference type="InterPro" id="IPR049560">
    <property type="entry name" value="MeTrfase_RsmB-F_NOP2_cat"/>
</dbReference>
<evidence type="ECO:0000256" key="4">
    <source>
        <dbReference type="ARBA" id="ARBA00022691"/>
    </source>
</evidence>
<feature type="binding site" evidence="6">
    <location>
        <begin position="282"/>
        <end position="288"/>
    </location>
    <ligand>
        <name>S-adenosyl-L-methionine</name>
        <dbReference type="ChEBI" id="CHEBI:59789"/>
    </ligand>
</feature>
<dbReference type="InterPro" id="IPR018314">
    <property type="entry name" value="RsmB/NOL1/NOP2-like_CS"/>
</dbReference>
<feature type="compositionally biased region" description="Low complexity" evidence="7">
    <location>
        <begin position="1"/>
        <end position="23"/>
    </location>
</feature>
<keyword evidence="4 6" id="KW-0949">S-adenosyl-L-methionine</keyword>
<dbReference type="InterPro" id="IPR001678">
    <property type="entry name" value="MeTrfase_RsmB-F_NOP2_dom"/>
</dbReference>
<dbReference type="AlphaFoldDB" id="A0A9X3E266"/>
<dbReference type="FunFam" id="3.40.50.150:FF:000257">
    <property type="entry name" value="16S rRNA methyltransferase"/>
    <property type="match status" value="1"/>
</dbReference>
<keyword evidence="2 6" id="KW-0489">Methyltransferase</keyword>
<dbReference type="GO" id="GO:0008173">
    <property type="term" value="F:RNA methyltransferase activity"/>
    <property type="evidence" value="ECO:0007669"/>
    <property type="project" value="InterPro"/>
</dbReference>
<keyword evidence="3 6" id="KW-0808">Transferase</keyword>
<gene>
    <name evidence="9" type="ORF">OSH07_12630</name>
</gene>